<evidence type="ECO:0000313" key="1">
    <source>
        <dbReference type="EMBL" id="BAT10260.1"/>
    </source>
</evidence>
<accession>A0A0P0XSP9</accession>
<dbReference type="PaxDb" id="39947-A0A0P0XSP9"/>
<sequence>MFFRLCSILTSLESVSKDDLLGAALASETSSSISLSETLNSFSPFISYFSLSLDVASSSATNDVVTLTRGNIAILDT</sequence>
<proteinExistence type="predicted"/>
<dbReference type="EMBL" id="AP014966">
    <property type="protein sequence ID" value="BAT10260.1"/>
    <property type="molecule type" value="Genomic_DNA"/>
</dbReference>
<dbReference type="AlphaFoldDB" id="A0A0P0XSP9"/>
<dbReference type="Gramene" id="Os10t0207101-00">
    <property type="protein sequence ID" value="Os10t0207101-00"/>
    <property type="gene ID" value="Os10g0207101"/>
</dbReference>
<protein>
    <submittedName>
        <fullName evidence="1">Os10g0207101 protein</fullName>
    </submittedName>
</protein>
<reference evidence="1 2" key="3">
    <citation type="journal article" date="2013" name="Rice">
        <title>Improvement of the Oryza sativa Nipponbare reference genome using next generation sequence and optical map data.</title>
        <authorList>
            <person name="Kawahara Y."/>
            <person name="de la Bastide M."/>
            <person name="Hamilton J.P."/>
            <person name="Kanamori H."/>
            <person name="McCombie W.R."/>
            <person name="Ouyang S."/>
            <person name="Schwartz D.C."/>
            <person name="Tanaka T."/>
            <person name="Wu J."/>
            <person name="Zhou S."/>
            <person name="Childs K.L."/>
            <person name="Davidson R.M."/>
            <person name="Lin H."/>
            <person name="Quesada-Ocampo L."/>
            <person name="Vaillancourt B."/>
            <person name="Sakai H."/>
            <person name="Lee S.S."/>
            <person name="Kim J."/>
            <person name="Numa H."/>
            <person name="Itoh T."/>
            <person name="Buell C.R."/>
            <person name="Matsumoto T."/>
        </authorList>
    </citation>
    <scope>NUCLEOTIDE SEQUENCE [LARGE SCALE GENOMIC DNA]</scope>
    <source>
        <strain evidence="2">cv. Nipponbare</strain>
    </source>
</reference>
<gene>
    <name evidence="1" type="ordered locus">Os10g0207101</name>
    <name evidence="1" type="ORF">OSNPB_100207101</name>
</gene>
<dbReference type="Proteomes" id="UP000059680">
    <property type="component" value="Chromosome 10"/>
</dbReference>
<name>A0A0P0XSP9_ORYSJ</name>
<dbReference type="InParanoid" id="A0A0P0XSP9"/>
<reference evidence="1 2" key="2">
    <citation type="journal article" date="2013" name="Plant Cell Physiol.">
        <title>Rice Annotation Project Database (RAP-DB): an integrative and interactive database for rice genomics.</title>
        <authorList>
            <person name="Sakai H."/>
            <person name="Lee S.S."/>
            <person name="Tanaka T."/>
            <person name="Numa H."/>
            <person name="Kim J."/>
            <person name="Kawahara Y."/>
            <person name="Wakimoto H."/>
            <person name="Yang C.C."/>
            <person name="Iwamoto M."/>
            <person name="Abe T."/>
            <person name="Yamada Y."/>
            <person name="Muto A."/>
            <person name="Inokuchi H."/>
            <person name="Ikemura T."/>
            <person name="Matsumoto T."/>
            <person name="Sasaki T."/>
            <person name="Itoh T."/>
        </authorList>
    </citation>
    <scope>NUCLEOTIDE SEQUENCE [LARGE SCALE GENOMIC DNA]</scope>
    <source>
        <strain evidence="2">cv. Nipponbare</strain>
    </source>
</reference>
<reference evidence="2" key="1">
    <citation type="journal article" date="2005" name="Nature">
        <title>The map-based sequence of the rice genome.</title>
        <authorList>
            <consortium name="International rice genome sequencing project (IRGSP)"/>
            <person name="Matsumoto T."/>
            <person name="Wu J."/>
            <person name="Kanamori H."/>
            <person name="Katayose Y."/>
            <person name="Fujisawa M."/>
            <person name="Namiki N."/>
            <person name="Mizuno H."/>
            <person name="Yamamoto K."/>
            <person name="Antonio B.A."/>
            <person name="Baba T."/>
            <person name="Sakata K."/>
            <person name="Nagamura Y."/>
            <person name="Aoki H."/>
            <person name="Arikawa K."/>
            <person name="Arita K."/>
            <person name="Bito T."/>
            <person name="Chiden Y."/>
            <person name="Fujitsuka N."/>
            <person name="Fukunaka R."/>
            <person name="Hamada M."/>
            <person name="Harada C."/>
            <person name="Hayashi A."/>
            <person name="Hijishita S."/>
            <person name="Honda M."/>
            <person name="Hosokawa S."/>
            <person name="Ichikawa Y."/>
            <person name="Idonuma A."/>
            <person name="Iijima M."/>
            <person name="Ikeda M."/>
            <person name="Ikeno M."/>
            <person name="Ito K."/>
            <person name="Ito S."/>
            <person name="Ito T."/>
            <person name="Ito Y."/>
            <person name="Ito Y."/>
            <person name="Iwabuchi A."/>
            <person name="Kamiya K."/>
            <person name="Karasawa W."/>
            <person name="Kurita K."/>
            <person name="Katagiri S."/>
            <person name="Kikuta A."/>
            <person name="Kobayashi H."/>
            <person name="Kobayashi N."/>
            <person name="Machita K."/>
            <person name="Maehara T."/>
            <person name="Masukawa M."/>
            <person name="Mizubayashi T."/>
            <person name="Mukai Y."/>
            <person name="Nagasaki H."/>
            <person name="Nagata Y."/>
            <person name="Naito S."/>
            <person name="Nakashima M."/>
            <person name="Nakama Y."/>
            <person name="Nakamichi Y."/>
            <person name="Nakamura M."/>
            <person name="Meguro A."/>
            <person name="Negishi M."/>
            <person name="Ohta I."/>
            <person name="Ohta T."/>
            <person name="Okamoto M."/>
            <person name="Ono N."/>
            <person name="Saji S."/>
            <person name="Sakaguchi M."/>
            <person name="Sakai K."/>
            <person name="Shibata M."/>
            <person name="Shimokawa T."/>
            <person name="Song J."/>
            <person name="Takazaki Y."/>
            <person name="Terasawa K."/>
            <person name="Tsugane M."/>
            <person name="Tsuji K."/>
            <person name="Ueda S."/>
            <person name="Waki K."/>
            <person name="Yamagata H."/>
            <person name="Yamamoto M."/>
            <person name="Yamamoto S."/>
            <person name="Yamane H."/>
            <person name="Yoshiki S."/>
            <person name="Yoshihara R."/>
            <person name="Yukawa K."/>
            <person name="Zhong H."/>
            <person name="Yano M."/>
            <person name="Yuan Q."/>
            <person name="Ouyang S."/>
            <person name="Liu J."/>
            <person name="Jones K.M."/>
            <person name="Gansberger K."/>
            <person name="Moffat K."/>
            <person name="Hill J."/>
            <person name="Bera J."/>
            <person name="Fadrosh D."/>
            <person name="Jin S."/>
            <person name="Johri S."/>
            <person name="Kim M."/>
            <person name="Overton L."/>
            <person name="Reardon M."/>
            <person name="Tsitrin T."/>
            <person name="Vuong H."/>
            <person name="Weaver B."/>
            <person name="Ciecko A."/>
            <person name="Tallon L."/>
            <person name="Jackson J."/>
            <person name="Pai G."/>
            <person name="Aken S.V."/>
            <person name="Utterback T."/>
            <person name="Reidmuller S."/>
            <person name="Feldblyum T."/>
            <person name="Hsiao J."/>
            <person name="Zismann V."/>
            <person name="Iobst S."/>
            <person name="de Vazeille A.R."/>
            <person name="Buell C.R."/>
            <person name="Ying K."/>
            <person name="Li Y."/>
            <person name="Lu T."/>
            <person name="Huang Y."/>
            <person name="Zhao Q."/>
            <person name="Feng Q."/>
            <person name="Zhang L."/>
            <person name="Zhu J."/>
            <person name="Weng Q."/>
            <person name="Mu J."/>
            <person name="Lu Y."/>
            <person name="Fan D."/>
            <person name="Liu Y."/>
            <person name="Guan J."/>
            <person name="Zhang Y."/>
            <person name="Yu S."/>
            <person name="Liu X."/>
            <person name="Zhang Y."/>
            <person name="Hong G."/>
            <person name="Han B."/>
            <person name="Choisne N."/>
            <person name="Demange N."/>
            <person name="Orjeda G."/>
            <person name="Samain S."/>
            <person name="Cattolico L."/>
            <person name="Pelletier E."/>
            <person name="Couloux A."/>
            <person name="Segurens B."/>
            <person name="Wincker P."/>
            <person name="D'Hont A."/>
            <person name="Scarpelli C."/>
            <person name="Weissenbach J."/>
            <person name="Salanoubat M."/>
            <person name="Quetier F."/>
            <person name="Yu Y."/>
            <person name="Kim H.R."/>
            <person name="Rambo T."/>
            <person name="Currie J."/>
            <person name="Collura K."/>
            <person name="Luo M."/>
            <person name="Yang T."/>
            <person name="Ammiraju J.S.S."/>
            <person name="Engler F."/>
            <person name="Soderlund C."/>
            <person name="Wing R.A."/>
            <person name="Palmer L.E."/>
            <person name="de la Bastide M."/>
            <person name="Spiegel L."/>
            <person name="Nascimento L."/>
            <person name="Zutavern T."/>
            <person name="O'Shaughnessy A."/>
            <person name="Dike S."/>
            <person name="Dedhia N."/>
            <person name="Preston R."/>
            <person name="Balija V."/>
            <person name="McCombie W.R."/>
            <person name="Chow T."/>
            <person name="Chen H."/>
            <person name="Chung M."/>
            <person name="Chen C."/>
            <person name="Shaw J."/>
            <person name="Wu H."/>
            <person name="Hsiao K."/>
            <person name="Chao Y."/>
            <person name="Chu M."/>
            <person name="Cheng C."/>
            <person name="Hour A."/>
            <person name="Lee P."/>
            <person name="Lin S."/>
            <person name="Lin Y."/>
            <person name="Liou J."/>
            <person name="Liu S."/>
            <person name="Hsing Y."/>
            <person name="Raghuvanshi S."/>
            <person name="Mohanty A."/>
            <person name="Bharti A.K."/>
            <person name="Gaur A."/>
            <person name="Gupta V."/>
            <person name="Kumar D."/>
            <person name="Ravi V."/>
            <person name="Vij S."/>
            <person name="Kapur A."/>
            <person name="Khurana P."/>
            <person name="Khurana P."/>
            <person name="Khurana J.P."/>
            <person name="Tyagi A.K."/>
            <person name="Gaikwad K."/>
            <person name="Singh A."/>
            <person name="Dalal V."/>
            <person name="Srivastava S."/>
            <person name="Dixit A."/>
            <person name="Pal A.K."/>
            <person name="Ghazi I.A."/>
            <person name="Yadav M."/>
            <person name="Pandit A."/>
            <person name="Bhargava A."/>
            <person name="Sureshbabu K."/>
            <person name="Batra K."/>
            <person name="Sharma T.R."/>
            <person name="Mohapatra T."/>
            <person name="Singh N.K."/>
            <person name="Messing J."/>
            <person name="Nelson A.B."/>
            <person name="Fuks G."/>
            <person name="Kavchok S."/>
            <person name="Keizer G."/>
            <person name="Linton E."/>
            <person name="Llaca V."/>
            <person name="Song R."/>
            <person name="Tanyolac B."/>
            <person name="Young S."/>
            <person name="Ho-Il K."/>
            <person name="Hahn J.H."/>
            <person name="Sangsakoo G."/>
            <person name="Vanavichit A."/>
            <person name="de Mattos Luiz.A.T."/>
            <person name="Zimmer P.D."/>
            <person name="Malone G."/>
            <person name="Dellagostin O."/>
            <person name="de Oliveira A.C."/>
            <person name="Bevan M."/>
            <person name="Bancroft I."/>
            <person name="Minx P."/>
            <person name="Cordum H."/>
            <person name="Wilson R."/>
            <person name="Cheng Z."/>
            <person name="Jin W."/>
            <person name="Jiang J."/>
            <person name="Leong S.A."/>
            <person name="Iwama H."/>
            <person name="Gojobori T."/>
            <person name="Itoh T."/>
            <person name="Niimura Y."/>
            <person name="Fujii Y."/>
            <person name="Habara T."/>
            <person name="Sakai H."/>
            <person name="Sato Y."/>
            <person name="Wilson G."/>
            <person name="Kumar K."/>
            <person name="McCouch S."/>
            <person name="Juretic N."/>
            <person name="Hoen D."/>
            <person name="Wright S."/>
            <person name="Bruskiewich R."/>
            <person name="Bureau T."/>
            <person name="Miyao A."/>
            <person name="Hirochika H."/>
            <person name="Nishikawa T."/>
            <person name="Kadowaki K."/>
            <person name="Sugiura M."/>
            <person name="Burr B."/>
            <person name="Sasaki T."/>
        </authorList>
    </citation>
    <scope>NUCLEOTIDE SEQUENCE [LARGE SCALE GENOMIC DNA]</scope>
    <source>
        <strain evidence="2">cv. Nipponbare</strain>
    </source>
</reference>
<organism evidence="1 2">
    <name type="scientific">Oryza sativa subsp. japonica</name>
    <name type="common">Rice</name>
    <dbReference type="NCBI Taxonomy" id="39947"/>
    <lineage>
        <taxon>Eukaryota</taxon>
        <taxon>Viridiplantae</taxon>
        <taxon>Streptophyta</taxon>
        <taxon>Embryophyta</taxon>
        <taxon>Tracheophyta</taxon>
        <taxon>Spermatophyta</taxon>
        <taxon>Magnoliopsida</taxon>
        <taxon>Liliopsida</taxon>
        <taxon>Poales</taxon>
        <taxon>Poaceae</taxon>
        <taxon>BOP clade</taxon>
        <taxon>Oryzoideae</taxon>
        <taxon>Oryzeae</taxon>
        <taxon>Oryzinae</taxon>
        <taxon>Oryza</taxon>
        <taxon>Oryza sativa</taxon>
    </lineage>
</organism>
<keyword evidence="2" id="KW-1185">Reference proteome</keyword>
<evidence type="ECO:0000313" key="2">
    <source>
        <dbReference type="Proteomes" id="UP000059680"/>
    </source>
</evidence>